<name>A0A931I219_9HYPH</name>
<comment type="caution">
    <text evidence="1">The sequence shown here is derived from an EMBL/GenBank/DDBJ whole genome shotgun (WGS) entry which is preliminary data.</text>
</comment>
<evidence type="ECO:0000313" key="1">
    <source>
        <dbReference type="EMBL" id="MBH0237843.1"/>
    </source>
</evidence>
<dbReference type="Proteomes" id="UP000631694">
    <property type="component" value="Unassembled WGS sequence"/>
</dbReference>
<dbReference type="SUPFAM" id="SSF103032">
    <property type="entry name" value="Hypothetical protein YwqG"/>
    <property type="match status" value="1"/>
</dbReference>
<accession>A0A931I219</accession>
<protein>
    <submittedName>
        <fullName evidence="1">DUF1963 domain-containing protein</fullName>
    </submittedName>
</protein>
<dbReference type="InterPro" id="IPR015315">
    <property type="entry name" value="DUF1963"/>
</dbReference>
<keyword evidence="2" id="KW-1185">Reference proteome</keyword>
<evidence type="ECO:0000313" key="2">
    <source>
        <dbReference type="Proteomes" id="UP000631694"/>
    </source>
</evidence>
<dbReference type="RefSeq" id="WP_197310913.1">
    <property type="nucleotide sequence ID" value="NZ_JADZLT010000049.1"/>
</dbReference>
<gene>
    <name evidence="1" type="ORF">I5731_08425</name>
</gene>
<dbReference type="Pfam" id="PF09234">
    <property type="entry name" value="DUF1963"/>
    <property type="match status" value="1"/>
</dbReference>
<sequence>MSIATPPVVVRIMPQIPLRDGEDARSWLGGRPSLPHDVEWPVGRRPARFLCQICCADLPAGLWEGLGPRDGWLLFFINPTEVAYIDPSETEMWVLHTLELGTRRTAPEWCDDQDDWANCWYHALLFRKQAHGPKRAHPYWPADLVAVCEGDPYARKPGFSKRSWELLKSGYDVADPAYRPFDWQTLLEMLDFAELNLSKFAASDAEPDLRRKLADIDDKMATAAATGSSPDLSALQAEAASLVSRIEFLQRREPVVPRALTAVREIAGRARAESASGLAPNATIDRVMRELAAVEHMTPSGPVPLTLQNSETLMWNYYNEMLRFDRAKHLYVEAPEALPPAVRNHFEALWRDVAAHEMASMGDQPTNYVDGFDPAVDVILLELPSSQLLGWVFGDVDDLVVTIKKADLAAGRFDKIIVNMSN</sequence>
<dbReference type="AlphaFoldDB" id="A0A931I219"/>
<organism evidence="1 2">
    <name type="scientific">Methylobrevis albus</name>
    <dbReference type="NCBI Taxonomy" id="2793297"/>
    <lineage>
        <taxon>Bacteria</taxon>
        <taxon>Pseudomonadati</taxon>
        <taxon>Pseudomonadota</taxon>
        <taxon>Alphaproteobacteria</taxon>
        <taxon>Hyphomicrobiales</taxon>
        <taxon>Pleomorphomonadaceae</taxon>
        <taxon>Methylobrevis</taxon>
    </lineage>
</organism>
<reference evidence="1" key="1">
    <citation type="submission" date="2020-12" db="EMBL/GenBank/DDBJ databases">
        <title>Methylobrevis albus sp. nov., isolated from fresh water lack sediment.</title>
        <authorList>
            <person name="Zou Q."/>
        </authorList>
    </citation>
    <scope>NUCLEOTIDE SEQUENCE</scope>
    <source>
        <strain evidence="1">L22</strain>
    </source>
</reference>
<dbReference type="InterPro" id="IPR035948">
    <property type="entry name" value="YwqG-like_sf"/>
</dbReference>
<proteinExistence type="predicted"/>
<dbReference type="Gene3D" id="2.30.320.10">
    <property type="entry name" value="YwqG-like"/>
    <property type="match status" value="2"/>
</dbReference>
<dbReference type="EMBL" id="JADZLT010000049">
    <property type="protein sequence ID" value="MBH0237843.1"/>
    <property type="molecule type" value="Genomic_DNA"/>
</dbReference>